<evidence type="ECO:0000313" key="3">
    <source>
        <dbReference type="EMBL" id="MDT8330577.1"/>
    </source>
</evidence>
<dbReference type="Proteomes" id="UP001258945">
    <property type="component" value="Unassembled WGS sequence"/>
</dbReference>
<accession>A0A1L7AFD2</accession>
<sequence length="85" mass="9316">MGVVTGVVVFFLVWWTVLFVTLPLGVRPDTDAEATPGGWRGAPLAPRIGRKALLTTAISAVIWVGLEVVIRSDYLSFRHGWLAMH</sequence>
<dbReference type="AlphaFoldDB" id="A0A1L7AFD2"/>
<protein>
    <submittedName>
        <fullName evidence="3">DUF1467 family protein</fullName>
    </submittedName>
</protein>
<dbReference type="Pfam" id="PF07330">
    <property type="entry name" value="DUF1467"/>
    <property type="match status" value="1"/>
</dbReference>
<dbReference type="RefSeq" id="WP_075798283.1">
    <property type="nucleotide sequence ID" value="NZ_CP015583.1"/>
</dbReference>
<feature type="transmembrane region" description="Helical" evidence="1">
    <location>
        <begin position="52"/>
        <end position="70"/>
    </location>
</feature>
<evidence type="ECO:0000313" key="2">
    <source>
        <dbReference type="EMBL" id="APT57441.1"/>
    </source>
</evidence>
<proteinExistence type="predicted"/>
<dbReference type="EMBL" id="CP015583">
    <property type="protein sequence ID" value="APT57441.1"/>
    <property type="molecule type" value="Genomic_DNA"/>
</dbReference>
<keyword evidence="5" id="KW-1185">Reference proteome</keyword>
<organism evidence="2 4">
    <name type="scientific">Roseomonas gilardii</name>
    <dbReference type="NCBI Taxonomy" id="257708"/>
    <lineage>
        <taxon>Bacteria</taxon>
        <taxon>Pseudomonadati</taxon>
        <taxon>Pseudomonadota</taxon>
        <taxon>Alphaproteobacteria</taxon>
        <taxon>Acetobacterales</taxon>
        <taxon>Roseomonadaceae</taxon>
        <taxon>Roseomonas</taxon>
    </lineage>
</organism>
<reference evidence="3" key="3">
    <citation type="submission" date="2023-09" db="EMBL/GenBank/DDBJ databases">
        <authorList>
            <person name="Schober I."/>
            <person name="Bunk B."/>
        </authorList>
    </citation>
    <scope>NUCLEOTIDE SEQUENCE</scope>
    <source>
        <strain evidence="3">DSM 103800</strain>
    </source>
</reference>
<dbReference type="KEGG" id="rgi:RGI145_10365"/>
<dbReference type="EMBL" id="JAVVDO010000006">
    <property type="protein sequence ID" value="MDT8330577.1"/>
    <property type="molecule type" value="Genomic_DNA"/>
</dbReference>
<dbReference type="eggNOG" id="COG5454">
    <property type="taxonomic scope" value="Bacteria"/>
</dbReference>
<keyword evidence="1" id="KW-1133">Transmembrane helix</keyword>
<dbReference type="Proteomes" id="UP000185494">
    <property type="component" value="Chromosome 1"/>
</dbReference>
<name>A0A1L7AFD2_9PROT</name>
<keyword evidence="1" id="KW-0812">Transmembrane</keyword>
<reference evidence="2 4" key="1">
    <citation type="submission" date="2016-05" db="EMBL/GenBank/DDBJ databases">
        <title>Complete Genome and Methylome Analysis of Psychrotrophic Bacterial Isolates from Antarctic Lake Untersee.</title>
        <authorList>
            <person name="Fomenkov A."/>
            <person name="Akimov V.N."/>
            <person name="Vasilyeva L.V."/>
            <person name="Andersen D."/>
            <person name="Vincze T."/>
            <person name="Roberts R.J."/>
        </authorList>
    </citation>
    <scope>NUCLEOTIDE SEQUENCE [LARGE SCALE GENOMIC DNA]</scope>
    <source>
        <strain evidence="2 4">U14-5</strain>
    </source>
</reference>
<dbReference type="STRING" id="257708.RGI145_10365"/>
<gene>
    <name evidence="2" type="ORF">RGI145_10365</name>
    <name evidence="3" type="ORF">RQ831_05890</name>
</gene>
<evidence type="ECO:0000313" key="5">
    <source>
        <dbReference type="Proteomes" id="UP001258945"/>
    </source>
</evidence>
<reference evidence="3 5" key="2">
    <citation type="journal article" date="2019" name="Microb. Pathog.">
        <title>Comparison of VITEK 2, MALDI-TOF MS, 16S rRNA gene sequencing, and whole-genome sequencing for identification of Roseomonas mucosa.</title>
        <authorList>
            <person name="Rudolph W.W."/>
            <person name="Gunzer F."/>
            <person name="Trauth M."/>
            <person name="Bunk B."/>
            <person name="Bigge R."/>
            <person name="Schrottner P."/>
        </authorList>
    </citation>
    <scope>NUCLEOTIDE SEQUENCE [LARGE SCALE GENOMIC DNA]</scope>
    <source>
        <strain evidence="3 5">DSM 103800</strain>
    </source>
</reference>
<evidence type="ECO:0000256" key="1">
    <source>
        <dbReference type="SAM" id="Phobius"/>
    </source>
</evidence>
<evidence type="ECO:0000313" key="4">
    <source>
        <dbReference type="Proteomes" id="UP000185494"/>
    </source>
</evidence>
<keyword evidence="1" id="KW-0472">Membrane</keyword>
<dbReference type="InterPro" id="IPR009935">
    <property type="entry name" value="DUF1467"/>
</dbReference>